<feature type="binding site" evidence="4">
    <location>
        <position position="88"/>
    </location>
    <ligand>
        <name>substrate</name>
    </ligand>
</feature>
<protein>
    <recommendedName>
        <fullName evidence="4">5-methylthioadenosine/S-adenosylhomocysteine deaminase</fullName>
        <shortName evidence="4">MTA/SAH deaminase</shortName>
        <ecNumber evidence="4">3.5.4.28</ecNumber>
        <ecNumber evidence="4">3.5.4.31</ecNumber>
    </recommendedName>
</protein>
<dbReference type="EC" id="3.5.4.28" evidence="4"/>
<comment type="caution">
    <text evidence="4">Lacks conserved residue(s) required for the propagation of feature annotation.</text>
</comment>
<accession>A0A1H0ASV9</accession>
<comment type="catalytic activity">
    <reaction evidence="4">
        <text>S-adenosyl-L-homocysteine + H2O + H(+) = S-inosyl-L-homocysteine + NH4(+)</text>
        <dbReference type="Rhea" id="RHEA:20716"/>
        <dbReference type="ChEBI" id="CHEBI:15377"/>
        <dbReference type="ChEBI" id="CHEBI:15378"/>
        <dbReference type="ChEBI" id="CHEBI:28938"/>
        <dbReference type="ChEBI" id="CHEBI:57856"/>
        <dbReference type="ChEBI" id="CHEBI:57985"/>
        <dbReference type="EC" id="3.5.4.28"/>
    </reaction>
</comment>
<comment type="cofactor">
    <cofactor evidence="4">
        <name>Zn(2+)</name>
        <dbReference type="ChEBI" id="CHEBI:29105"/>
    </cofactor>
    <text evidence="4">Binds 1 zinc ion per subunit.</text>
</comment>
<dbReference type="FunFam" id="3.20.20.140:FF:000014">
    <property type="entry name" value="5-methylthioadenosine/S-adenosylhomocysteine deaminase"/>
    <property type="match status" value="1"/>
</dbReference>
<dbReference type="InterPro" id="IPR006680">
    <property type="entry name" value="Amidohydro-rel"/>
</dbReference>
<dbReference type="EC" id="3.5.4.31" evidence="4"/>
<evidence type="ECO:0000256" key="3">
    <source>
        <dbReference type="ARBA" id="ARBA00022833"/>
    </source>
</evidence>
<dbReference type="CDD" id="cd01298">
    <property type="entry name" value="ATZ_TRZ_like"/>
    <property type="match status" value="1"/>
</dbReference>
<evidence type="ECO:0000313" key="6">
    <source>
        <dbReference type="EMBL" id="SDN36461.1"/>
    </source>
</evidence>
<proteinExistence type="inferred from homology"/>
<evidence type="ECO:0000256" key="2">
    <source>
        <dbReference type="ARBA" id="ARBA00022801"/>
    </source>
</evidence>
<feature type="binding site" evidence="4">
    <location>
        <position position="61"/>
    </location>
    <ligand>
        <name>Zn(2+)</name>
        <dbReference type="ChEBI" id="CHEBI:29105"/>
    </ligand>
</feature>
<dbReference type="STRING" id="745820.SAMN04488053_101601"/>
<dbReference type="Gene3D" id="3.20.20.140">
    <property type="entry name" value="Metal-dependent hydrolases"/>
    <property type="match status" value="1"/>
</dbReference>
<evidence type="ECO:0000256" key="4">
    <source>
        <dbReference type="HAMAP-Rule" id="MF_01281"/>
    </source>
</evidence>
<dbReference type="RefSeq" id="WP_175444160.1">
    <property type="nucleotide sequence ID" value="NZ_FNIL01000001.1"/>
</dbReference>
<evidence type="ECO:0000313" key="7">
    <source>
        <dbReference type="Proteomes" id="UP000198778"/>
    </source>
</evidence>
<dbReference type="GO" id="GO:0090614">
    <property type="term" value="F:5'-methylthioadenosine deaminase activity"/>
    <property type="evidence" value="ECO:0007669"/>
    <property type="project" value="UniProtKB-UniRule"/>
</dbReference>
<keyword evidence="1 4" id="KW-0479">Metal-binding</keyword>
<feature type="binding site" evidence="4">
    <location>
        <position position="208"/>
    </location>
    <ligand>
        <name>Zn(2+)</name>
        <dbReference type="ChEBI" id="CHEBI:29105"/>
    </ligand>
</feature>
<feature type="binding site" evidence="4">
    <location>
        <position position="181"/>
    </location>
    <ligand>
        <name>substrate</name>
    </ligand>
</feature>
<keyword evidence="2 4" id="KW-0378">Hydrolase</keyword>
<gene>
    <name evidence="4" type="primary">mtaD</name>
    <name evidence="6" type="ORF">SAMN04488053_101601</name>
</gene>
<dbReference type="SUPFAM" id="SSF51338">
    <property type="entry name" value="Composite domain of metallo-dependent hydrolases"/>
    <property type="match status" value="1"/>
</dbReference>
<feature type="binding site" evidence="4">
    <location>
        <position position="296"/>
    </location>
    <ligand>
        <name>Zn(2+)</name>
        <dbReference type="ChEBI" id="CHEBI:29105"/>
    </ligand>
</feature>
<feature type="domain" description="Amidohydrolase-related" evidence="5">
    <location>
        <begin position="51"/>
        <end position="400"/>
    </location>
</feature>
<dbReference type="InterPro" id="IPR032466">
    <property type="entry name" value="Metal_Hydrolase"/>
</dbReference>
<dbReference type="EMBL" id="FNIL01000001">
    <property type="protein sequence ID" value="SDN36461.1"/>
    <property type="molecule type" value="Genomic_DNA"/>
</dbReference>
<name>A0A1H0ASV9_9BACI</name>
<dbReference type="HAMAP" id="MF_01281">
    <property type="entry name" value="MTA_SAH_deamin"/>
    <property type="match status" value="1"/>
</dbReference>
<dbReference type="InterPro" id="IPR050287">
    <property type="entry name" value="MTA/SAH_deaminase"/>
</dbReference>
<comment type="similarity">
    <text evidence="4">Belongs to the metallo-dependent hydrolases superfamily. MTA/SAH deaminase family.</text>
</comment>
<dbReference type="GO" id="GO:0046872">
    <property type="term" value="F:metal ion binding"/>
    <property type="evidence" value="ECO:0007669"/>
    <property type="project" value="UniProtKB-KW"/>
</dbReference>
<dbReference type="AlphaFoldDB" id="A0A1H0ASV9"/>
<dbReference type="SUPFAM" id="SSF51556">
    <property type="entry name" value="Metallo-dependent hydrolases"/>
    <property type="match status" value="1"/>
</dbReference>
<dbReference type="Proteomes" id="UP000198778">
    <property type="component" value="Unassembled WGS sequence"/>
</dbReference>
<comment type="function">
    <text evidence="4">Catalyzes the deamination of 5-methylthioadenosine and S-adenosyl-L-homocysteine into 5-methylthioinosine and S-inosyl-L-homocysteine, respectively. Is also able to deaminate adenosine.</text>
</comment>
<reference evidence="7" key="1">
    <citation type="submission" date="2016-10" db="EMBL/GenBank/DDBJ databases">
        <authorList>
            <person name="Varghese N."/>
            <person name="Submissions S."/>
        </authorList>
    </citation>
    <scope>NUCLEOTIDE SEQUENCE [LARGE SCALE GENOMIC DNA]</scope>
    <source>
        <strain evidence="7">CGMCC 1.10369</strain>
    </source>
</reference>
<organism evidence="6 7">
    <name type="scientific">Alkalicoccus daliensis</name>
    <dbReference type="NCBI Taxonomy" id="745820"/>
    <lineage>
        <taxon>Bacteria</taxon>
        <taxon>Bacillati</taxon>
        <taxon>Bacillota</taxon>
        <taxon>Bacilli</taxon>
        <taxon>Bacillales</taxon>
        <taxon>Bacillaceae</taxon>
        <taxon>Alkalicoccus</taxon>
    </lineage>
</organism>
<feature type="binding site" evidence="4">
    <location>
        <position position="211"/>
    </location>
    <ligand>
        <name>substrate</name>
    </ligand>
</feature>
<feature type="binding site" evidence="4">
    <location>
        <position position="296"/>
    </location>
    <ligand>
        <name>substrate</name>
    </ligand>
</feature>
<keyword evidence="7" id="KW-1185">Reference proteome</keyword>
<dbReference type="PANTHER" id="PTHR43794">
    <property type="entry name" value="AMINOHYDROLASE SSNA-RELATED"/>
    <property type="match status" value="1"/>
</dbReference>
<feature type="binding site" evidence="4">
    <location>
        <position position="141"/>
    </location>
    <ligand>
        <name>substrate</name>
    </ligand>
</feature>
<feature type="binding site" evidence="4">
    <location>
        <position position="59"/>
    </location>
    <ligand>
        <name>Zn(2+)</name>
        <dbReference type="ChEBI" id="CHEBI:29105"/>
    </ligand>
</feature>
<keyword evidence="3 4" id="KW-0862">Zinc</keyword>
<sequence length="427" mass="46948">MKILKNVVIVNPGEKPYKGFVTIEKDKFISVSPGDPKSQGIPEEDGCGGWLLPGLVNTHGHAGSSILRGAGDDMALDTWLKTVMWPNESKFTEETVKAATNLAMAEMIKSGTTTFLDMYHLFVDQFAERIADTGLKAVLGRGMIAFGTEEEKQSRLEASKHLIQQFHGSADGRLHIAVTPHAPYTCPPEFMLKAVELALDKNVLFHTHCAETKKEVEEHYSTYGIHPVDHLHKLGAYSGKSLLAHAVHVTEAHIDLFAAHKVSISHNPMSNLKLGSGIAPVAEMIKRKVNVSIGTDSTASNNSLDMVEEMRMAALLPKGRQEDPTVTNADQSFSAATVGGARALHLNKTGMLKPGWFADMILIDPKGLHLQPQSLEKIKSHILYAMKSSDIQSVWIHGKQLLKNRELTTLDEEKIIYEANIQAQKLR</sequence>
<dbReference type="InterPro" id="IPR011059">
    <property type="entry name" value="Metal-dep_hydrolase_composite"/>
</dbReference>
<dbReference type="Gene3D" id="2.30.40.10">
    <property type="entry name" value="Urease, subunit C, domain 1"/>
    <property type="match status" value="1"/>
</dbReference>
<dbReference type="PANTHER" id="PTHR43794:SF11">
    <property type="entry name" value="AMIDOHYDROLASE-RELATED DOMAIN-CONTAINING PROTEIN"/>
    <property type="match status" value="1"/>
</dbReference>
<dbReference type="InterPro" id="IPR023512">
    <property type="entry name" value="Deaminase_MtaD/DadD"/>
</dbReference>
<dbReference type="Pfam" id="PF01979">
    <property type="entry name" value="Amidohydro_1"/>
    <property type="match status" value="1"/>
</dbReference>
<evidence type="ECO:0000256" key="1">
    <source>
        <dbReference type="ARBA" id="ARBA00022723"/>
    </source>
</evidence>
<dbReference type="GO" id="GO:0050270">
    <property type="term" value="F:S-adenosylhomocysteine deaminase activity"/>
    <property type="evidence" value="ECO:0007669"/>
    <property type="project" value="UniProtKB-UniRule"/>
</dbReference>
<evidence type="ECO:0000259" key="5">
    <source>
        <dbReference type="Pfam" id="PF01979"/>
    </source>
</evidence>
<comment type="catalytic activity">
    <reaction evidence="4">
        <text>S-methyl-5'-thioadenosine + H2O + H(+) = S-methyl-5'-thioinosine + NH4(+)</text>
        <dbReference type="Rhea" id="RHEA:25025"/>
        <dbReference type="ChEBI" id="CHEBI:15377"/>
        <dbReference type="ChEBI" id="CHEBI:15378"/>
        <dbReference type="ChEBI" id="CHEBI:17509"/>
        <dbReference type="ChEBI" id="CHEBI:28938"/>
        <dbReference type="ChEBI" id="CHEBI:48595"/>
        <dbReference type="EC" id="3.5.4.31"/>
    </reaction>
</comment>